<reference evidence="1" key="1">
    <citation type="submission" date="2015-01" db="EMBL/GenBank/DDBJ databases">
        <title>Comparative genome analysis of Bacillus coagulans HM-08, Clostridium butyricum HM-68, Bacillus subtilis HM-66 and Bacillus licheniformis BL-09.</title>
        <authorList>
            <person name="Zhang H."/>
        </authorList>
    </citation>
    <scope>NUCLEOTIDE SEQUENCE [LARGE SCALE GENOMIC DNA]</scope>
    <source>
        <strain evidence="1">HM-08</strain>
    </source>
</reference>
<dbReference type="Proteomes" id="UP000032024">
    <property type="component" value="Chromosome"/>
</dbReference>
<reference evidence="4" key="4">
    <citation type="submission" date="2016-01" db="EMBL/GenBank/DDBJ databases">
        <authorList>
            <person name="Mitreva M."/>
            <person name="Pepin K.H."/>
            <person name="Mihindukulasuriya K.A."/>
            <person name="Fulton R."/>
            <person name="Fronick C."/>
            <person name="O'Laughlin M."/>
            <person name="Miner T."/>
            <person name="Herter B."/>
            <person name="Rosa B.A."/>
            <person name="Cordes M."/>
            <person name="Tomlinson C."/>
            <person name="Wollam A."/>
            <person name="Palsikar V.B."/>
            <person name="Mardis E.R."/>
            <person name="Wilson R.K."/>
        </authorList>
    </citation>
    <scope>NUCLEOTIDE SEQUENCE [LARGE SCALE GENOMIC DNA]</scope>
    <source>
        <strain evidence="4">GED7749B</strain>
    </source>
</reference>
<dbReference type="AlphaFoldDB" id="A0A0C5C7P8"/>
<evidence type="ECO:0000313" key="4">
    <source>
        <dbReference type="Proteomes" id="UP000070376"/>
    </source>
</evidence>
<dbReference type="PATRIC" id="fig|1398.18.peg.1861"/>
<gene>
    <name evidence="2" type="ORF">HMPREF3213_02703</name>
    <name evidence="1" type="ORF">SB48_HM08orf02928</name>
</gene>
<name>A0A0C5C7P8_HEYCO</name>
<dbReference type="EMBL" id="CP010525">
    <property type="protein sequence ID" value="AJO22649.1"/>
    <property type="molecule type" value="Genomic_DNA"/>
</dbReference>
<evidence type="ECO:0000313" key="3">
    <source>
        <dbReference type="Proteomes" id="UP000032024"/>
    </source>
</evidence>
<sequence>MLKLFGAALIVFATSFIGFEAAKRLSERPRQLRIFQSALQALEVEIMYGHTPLHEAARKLSDQLPDPAAAFFRSFAGQLTTLETTVKEAWEKSLDGIWELTALKENEYEVLRQLGENLGKHDRYTEQKQLLLALSHLEREEKEAHERQLRYEKMAKSLGVLTGLLIAILLI</sequence>
<keyword evidence="3" id="KW-1185">Reference proteome</keyword>
<reference evidence="2" key="3">
    <citation type="submission" date="2016-01" db="EMBL/GenBank/DDBJ databases">
        <authorList>
            <person name="Oliw E.H."/>
        </authorList>
    </citation>
    <scope>NUCLEOTIDE SEQUENCE [LARGE SCALE GENOMIC DNA]</scope>
    <source>
        <strain evidence="2">GED7749B</strain>
    </source>
</reference>
<protein>
    <submittedName>
        <fullName evidence="2">Stage III sporulation protein AB</fullName>
    </submittedName>
</protein>
<dbReference type="InterPro" id="IPR014198">
    <property type="entry name" value="Spore_III_AB"/>
</dbReference>
<accession>A0A0C5C7P8</accession>
<dbReference type="NCBIfam" id="TIGR02833">
    <property type="entry name" value="spore_III_AB"/>
    <property type="match status" value="1"/>
</dbReference>
<dbReference type="EMBL" id="LRPN01000116">
    <property type="protein sequence ID" value="KWZ79599.1"/>
    <property type="molecule type" value="Genomic_DNA"/>
</dbReference>
<organism evidence="2 4">
    <name type="scientific">Heyndrickxia coagulans</name>
    <name type="common">Weizmannia coagulans</name>
    <dbReference type="NCBI Taxonomy" id="1398"/>
    <lineage>
        <taxon>Bacteria</taxon>
        <taxon>Bacillati</taxon>
        <taxon>Bacillota</taxon>
        <taxon>Bacilli</taxon>
        <taxon>Bacillales</taxon>
        <taxon>Bacillaceae</taxon>
        <taxon>Heyndrickxia</taxon>
    </lineage>
</organism>
<reference evidence="3" key="2">
    <citation type="submission" date="2015-01" db="EMBL/GenBank/DDBJ databases">
        <title>Comparative genome analysis of Bacillus coagulans HM-08, Clostridium butyricum HM-68, Bacillus subtilis HM-66 and Bacillus paralicheniformis BL-09.</title>
        <authorList>
            <person name="Zhang H."/>
        </authorList>
    </citation>
    <scope>NUCLEOTIDE SEQUENCE [LARGE SCALE GENOMIC DNA]</scope>
    <source>
        <strain evidence="3">HM-08</strain>
    </source>
</reference>
<dbReference type="RefSeq" id="WP_014098054.1">
    <property type="nucleotide sequence ID" value="NZ_CP010525.1"/>
</dbReference>
<dbReference type="Proteomes" id="UP000070376">
    <property type="component" value="Unassembled WGS sequence"/>
</dbReference>
<evidence type="ECO:0000313" key="1">
    <source>
        <dbReference type="EMBL" id="AJO22649.1"/>
    </source>
</evidence>
<evidence type="ECO:0000313" key="2">
    <source>
        <dbReference type="EMBL" id="KWZ79599.1"/>
    </source>
</evidence>
<dbReference type="GeneID" id="93259557"/>
<dbReference type="STRING" id="1398.AB434_3423"/>
<dbReference type="Pfam" id="PF09548">
    <property type="entry name" value="Spore_III_AB"/>
    <property type="match status" value="1"/>
</dbReference>
<dbReference type="PIRSF" id="PIRSF021435">
    <property type="entry name" value="SpoIIIAB"/>
    <property type="match status" value="1"/>
</dbReference>
<proteinExistence type="predicted"/>